<keyword evidence="2" id="KW-1185">Reference proteome</keyword>
<reference evidence="1 2" key="1">
    <citation type="journal article" date="2021" name="Plant Biotechnol. J.">
        <title>Multi-omics assisted identification of the key and species-specific regulatory components of drought-tolerant mechanisms in Gossypium stocksii.</title>
        <authorList>
            <person name="Yu D."/>
            <person name="Ke L."/>
            <person name="Zhang D."/>
            <person name="Wu Y."/>
            <person name="Sun Y."/>
            <person name="Mei J."/>
            <person name="Sun J."/>
            <person name="Sun Y."/>
        </authorList>
    </citation>
    <scope>NUCLEOTIDE SEQUENCE [LARGE SCALE GENOMIC DNA]</scope>
    <source>
        <strain evidence="2">cv. E1</strain>
        <tissue evidence="1">Leaf</tissue>
    </source>
</reference>
<sequence>MNTPMEEVEHDVFKLEDEGQSTIIENDELNLVEQQEFEVEYHDEIVRSKDSVFTLIEIGVRVGVNLDVEEDEELNLELSESVEELTHFPIIGVEEPTKKLNEHIYF</sequence>
<organism evidence="1 2">
    <name type="scientific">Gossypium stocksii</name>
    <dbReference type="NCBI Taxonomy" id="47602"/>
    <lineage>
        <taxon>Eukaryota</taxon>
        <taxon>Viridiplantae</taxon>
        <taxon>Streptophyta</taxon>
        <taxon>Embryophyta</taxon>
        <taxon>Tracheophyta</taxon>
        <taxon>Spermatophyta</taxon>
        <taxon>Magnoliopsida</taxon>
        <taxon>eudicotyledons</taxon>
        <taxon>Gunneridae</taxon>
        <taxon>Pentapetalae</taxon>
        <taxon>rosids</taxon>
        <taxon>malvids</taxon>
        <taxon>Malvales</taxon>
        <taxon>Malvaceae</taxon>
        <taxon>Malvoideae</taxon>
        <taxon>Gossypium</taxon>
    </lineage>
</organism>
<name>A0A9D3VW38_9ROSI</name>
<gene>
    <name evidence="1" type="ORF">J1N35_014280</name>
</gene>
<evidence type="ECO:0000313" key="2">
    <source>
        <dbReference type="Proteomes" id="UP000828251"/>
    </source>
</evidence>
<protein>
    <submittedName>
        <fullName evidence="1">Uncharacterized protein</fullName>
    </submittedName>
</protein>
<dbReference type="Proteomes" id="UP000828251">
    <property type="component" value="Unassembled WGS sequence"/>
</dbReference>
<dbReference type="AlphaFoldDB" id="A0A9D3VW38"/>
<accession>A0A9D3VW38</accession>
<comment type="caution">
    <text evidence="1">The sequence shown here is derived from an EMBL/GenBank/DDBJ whole genome shotgun (WGS) entry which is preliminary data.</text>
</comment>
<evidence type="ECO:0000313" key="1">
    <source>
        <dbReference type="EMBL" id="KAH1097359.1"/>
    </source>
</evidence>
<proteinExistence type="predicted"/>
<dbReference type="EMBL" id="JAIQCV010000005">
    <property type="protein sequence ID" value="KAH1097359.1"/>
    <property type="molecule type" value="Genomic_DNA"/>
</dbReference>